<keyword evidence="1 3" id="KW-0456">Lyase</keyword>
<name>A0ABX0IUG9_9FLAO</name>
<reference evidence="6" key="1">
    <citation type="submission" date="2019-05" db="EMBL/GenBank/DDBJ databases">
        <authorList>
            <person name="Lianzixin W."/>
        </authorList>
    </citation>
    <scope>NUCLEOTIDE SEQUENCE</scope>
    <source>
        <strain evidence="6">EC11</strain>
    </source>
</reference>
<dbReference type="Proteomes" id="UP000817854">
    <property type="component" value="Unassembled WGS sequence"/>
</dbReference>
<accession>A0ABX0IUG9</accession>
<evidence type="ECO:0000256" key="4">
    <source>
        <dbReference type="RuleBase" id="RU003495"/>
    </source>
</evidence>
<keyword evidence="2 3" id="KW-0961">Cell wall biogenesis/degradation</keyword>
<sequence length="113" mass="12708">MDSVFLEVSSKTLPIYKEKAHASYYHDRFNGKRTASGVTFDNDEFTAAHKKIPFGTKVKVTNIANNKWVVVTITDRGPYSKGREIDLSKAAFKSIARNKDVGVMIVNLQIIKE</sequence>
<evidence type="ECO:0000313" key="7">
    <source>
        <dbReference type="Proteomes" id="UP000817854"/>
    </source>
</evidence>
<feature type="domain" description="RlpA-like protein double-psi beta-barrel" evidence="5">
    <location>
        <begin position="19"/>
        <end position="104"/>
    </location>
</feature>
<dbReference type="HAMAP" id="MF_02071">
    <property type="entry name" value="RlpA"/>
    <property type="match status" value="1"/>
</dbReference>
<dbReference type="PANTHER" id="PTHR34183">
    <property type="entry name" value="ENDOLYTIC PEPTIDOGLYCAN TRANSGLYCOSYLASE RLPA"/>
    <property type="match status" value="1"/>
</dbReference>
<evidence type="ECO:0000256" key="2">
    <source>
        <dbReference type="ARBA" id="ARBA00023316"/>
    </source>
</evidence>
<evidence type="ECO:0000256" key="3">
    <source>
        <dbReference type="HAMAP-Rule" id="MF_02071"/>
    </source>
</evidence>
<dbReference type="InterPro" id="IPR036908">
    <property type="entry name" value="RlpA-like_sf"/>
</dbReference>
<keyword evidence="7" id="KW-1185">Reference proteome</keyword>
<evidence type="ECO:0000256" key="1">
    <source>
        <dbReference type="ARBA" id="ARBA00023239"/>
    </source>
</evidence>
<dbReference type="EC" id="4.2.2.-" evidence="3"/>
<dbReference type="Pfam" id="PF03330">
    <property type="entry name" value="DPBB_1"/>
    <property type="match status" value="1"/>
</dbReference>
<dbReference type="InterPro" id="IPR009009">
    <property type="entry name" value="RlpA-like_DPBB"/>
</dbReference>
<organism evidence="6 7">
    <name type="scientific">Flavobacterium jejuense</name>
    <dbReference type="NCBI Taxonomy" id="1544455"/>
    <lineage>
        <taxon>Bacteria</taxon>
        <taxon>Pseudomonadati</taxon>
        <taxon>Bacteroidota</taxon>
        <taxon>Flavobacteriia</taxon>
        <taxon>Flavobacteriales</taxon>
        <taxon>Flavobacteriaceae</taxon>
        <taxon>Flavobacterium</taxon>
    </lineage>
</organism>
<protein>
    <recommendedName>
        <fullName evidence="3">Probable endolytic peptidoglycan transglycosylase RlpA</fullName>
        <ecNumber evidence="3">4.2.2.-</ecNumber>
    </recommendedName>
</protein>
<dbReference type="CDD" id="cd22268">
    <property type="entry name" value="DPBB_RlpA-like"/>
    <property type="match status" value="1"/>
</dbReference>
<evidence type="ECO:0000259" key="5">
    <source>
        <dbReference type="Pfam" id="PF03330"/>
    </source>
</evidence>
<dbReference type="NCBIfam" id="TIGR00413">
    <property type="entry name" value="rlpA"/>
    <property type="match status" value="1"/>
</dbReference>
<dbReference type="PANTHER" id="PTHR34183:SF8">
    <property type="entry name" value="ENDOLYTIC PEPTIDOGLYCAN TRANSGLYCOSYLASE RLPA-RELATED"/>
    <property type="match status" value="1"/>
</dbReference>
<dbReference type="Gene3D" id="2.40.40.10">
    <property type="entry name" value="RlpA-like domain"/>
    <property type="match status" value="1"/>
</dbReference>
<proteinExistence type="inferred from homology"/>
<comment type="similarity">
    <text evidence="3 4">Belongs to the RlpA family.</text>
</comment>
<dbReference type="EMBL" id="VEVQ02000011">
    <property type="protein sequence ID" value="NHN27123.1"/>
    <property type="molecule type" value="Genomic_DNA"/>
</dbReference>
<evidence type="ECO:0000313" key="6">
    <source>
        <dbReference type="EMBL" id="NHN27123.1"/>
    </source>
</evidence>
<dbReference type="SUPFAM" id="SSF50685">
    <property type="entry name" value="Barwin-like endoglucanases"/>
    <property type="match status" value="1"/>
</dbReference>
<gene>
    <name evidence="3" type="primary">rlpA</name>
    <name evidence="6" type="ORF">FIA58_015680</name>
</gene>
<reference evidence="6" key="2">
    <citation type="submission" date="2020-02" db="EMBL/GenBank/DDBJ databases">
        <title>Flavobacterium profundi sp. nov., isolated from a deep-sea seamount.</title>
        <authorList>
            <person name="Zhang D.-C."/>
        </authorList>
    </citation>
    <scope>NUCLEOTIDE SEQUENCE</scope>
    <source>
        <strain evidence="6">EC11</strain>
    </source>
</reference>
<dbReference type="InterPro" id="IPR012997">
    <property type="entry name" value="RplA"/>
</dbReference>
<comment type="function">
    <text evidence="3">Lytic transglycosylase with a strong preference for naked glycan strands that lack stem peptides.</text>
</comment>
<comment type="caution">
    <text evidence="6">The sequence shown here is derived from an EMBL/GenBank/DDBJ whole genome shotgun (WGS) entry which is preliminary data.</text>
</comment>
<dbReference type="InterPro" id="IPR034718">
    <property type="entry name" value="RlpA"/>
</dbReference>